<reference evidence="1" key="1">
    <citation type="journal article" date="2023" name="G3 (Bethesda)">
        <title>A reference genome for the long-term kleptoplast-retaining sea slug Elysia crispata morphotype clarki.</title>
        <authorList>
            <person name="Eastman K.E."/>
            <person name="Pendleton A.L."/>
            <person name="Shaikh M.A."/>
            <person name="Suttiyut T."/>
            <person name="Ogas R."/>
            <person name="Tomko P."/>
            <person name="Gavelis G."/>
            <person name="Widhalm J.R."/>
            <person name="Wisecaver J.H."/>
        </authorList>
    </citation>
    <scope>NUCLEOTIDE SEQUENCE</scope>
    <source>
        <strain evidence="1">ECLA1</strain>
    </source>
</reference>
<dbReference type="Proteomes" id="UP001283361">
    <property type="component" value="Unassembled WGS sequence"/>
</dbReference>
<sequence>MKPVVKLEHFHSYIAQLDLLVTSGQVLGQEGKQLNKRSEIVLDVGSLSQAARHKLGQTAGRALRDLFRICWTRSRLGNKSDRADIYLYDGNDLSRLESNTYGLKTFKDIENLKKIAEQRDQWRILCTRIQKAAEALQSDDYDAERR</sequence>
<evidence type="ECO:0000313" key="2">
    <source>
        <dbReference type="Proteomes" id="UP001283361"/>
    </source>
</evidence>
<keyword evidence="2" id="KW-1185">Reference proteome</keyword>
<dbReference type="EMBL" id="JAWDGP010001678">
    <property type="protein sequence ID" value="KAK3789268.1"/>
    <property type="molecule type" value="Genomic_DNA"/>
</dbReference>
<protein>
    <submittedName>
        <fullName evidence="1">Uncharacterized protein</fullName>
    </submittedName>
</protein>
<name>A0AAE1E1C5_9GAST</name>
<accession>A0AAE1E1C5</accession>
<gene>
    <name evidence="1" type="ORF">RRG08_001658</name>
</gene>
<evidence type="ECO:0000313" key="1">
    <source>
        <dbReference type="EMBL" id="KAK3789268.1"/>
    </source>
</evidence>
<proteinExistence type="predicted"/>
<dbReference type="AlphaFoldDB" id="A0AAE1E1C5"/>
<organism evidence="1 2">
    <name type="scientific">Elysia crispata</name>
    <name type="common">lettuce slug</name>
    <dbReference type="NCBI Taxonomy" id="231223"/>
    <lineage>
        <taxon>Eukaryota</taxon>
        <taxon>Metazoa</taxon>
        <taxon>Spiralia</taxon>
        <taxon>Lophotrochozoa</taxon>
        <taxon>Mollusca</taxon>
        <taxon>Gastropoda</taxon>
        <taxon>Heterobranchia</taxon>
        <taxon>Euthyneura</taxon>
        <taxon>Panpulmonata</taxon>
        <taxon>Sacoglossa</taxon>
        <taxon>Placobranchoidea</taxon>
        <taxon>Plakobranchidae</taxon>
        <taxon>Elysia</taxon>
    </lineage>
</organism>
<comment type="caution">
    <text evidence="1">The sequence shown here is derived from an EMBL/GenBank/DDBJ whole genome shotgun (WGS) entry which is preliminary data.</text>
</comment>